<name>A0ABY3C9H0_9GAMM</name>
<accession>A0ABY3C9H0</accession>
<keyword evidence="2" id="KW-0963">Cytoplasm</keyword>
<evidence type="ECO:0000256" key="5">
    <source>
        <dbReference type="ARBA" id="ARBA00093797"/>
    </source>
</evidence>
<organism evidence="6 7">
    <name type="scientific">Candidatus Methylobacter oryzae</name>
    <dbReference type="NCBI Taxonomy" id="2497749"/>
    <lineage>
        <taxon>Bacteria</taxon>
        <taxon>Pseudomonadati</taxon>
        <taxon>Pseudomonadota</taxon>
        <taxon>Gammaproteobacteria</taxon>
        <taxon>Methylococcales</taxon>
        <taxon>Methylococcaceae</taxon>
        <taxon>Methylobacter</taxon>
    </lineage>
</organism>
<dbReference type="SUPFAM" id="SSF140560">
    <property type="entry name" value="TM0693-like"/>
    <property type="match status" value="1"/>
</dbReference>
<dbReference type="Gene3D" id="6.10.250.50">
    <property type="match status" value="1"/>
</dbReference>
<dbReference type="InterPro" id="IPR037285">
    <property type="entry name" value="TM0693-like_sf"/>
</dbReference>
<dbReference type="EMBL" id="RYFG02000104">
    <property type="protein sequence ID" value="TRW93004.1"/>
    <property type="molecule type" value="Genomic_DNA"/>
</dbReference>
<protein>
    <recommendedName>
        <fullName evidence="5">Flagellar protein FliT</fullName>
    </recommendedName>
</protein>
<evidence type="ECO:0000256" key="3">
    <source>
        <dbReference type="ARBA" id="ARBA00022795"/>
    </source>
</evidence>
<evidence type="ECO:0000313" key="6">
    <source>
        <dbReference type="EMBL" id="TRW93004.1"/>
    </source>
</evidence>
<sequence>MDQYPQFQLQELKVLFDEIQQHIAQEQWEQLTVVLELRQQYLEKMFSEATEDTVLLKSLANAIIEQDAIFVEKIKEQQKIVEKQILELNKGRQAVQAYGS</sequence>
<proteinExistence type="predicted"/>
<comment type="subcellular location">
    <subcellularLocation>
        <location evidence="1">Cytoplasm</location>
        <location evidence="1">Cytosol</location>
    </subcellularLocation>
</comment>
<dbReference type="RefSeq" id="WP_143733228.1">
    <property type="nucleotide sequence ID" value="NZ_RYFG02000104.1"/>
</dbReference>
<keyword evidence="4" id="KW-0143">Chaperone</keyword>
<comment type="caution">
    <text evidence="6">The sequence shown here is derived from an EMBL/GenBank/DDBJ whole genome shotgun (WGS) entry which is preliminary data.</text>
</comment>
<keyword evidence="3" id="KW-1005">Bacterial flagellum biogenesis</keyword>
<evidence type="ECO:0000313" key="7">
    <source>
        <dbReference type="Proteomes" id="UP000733744"/>
    </source>
</evidence>
<evidence type="ECO:0000256" key="1">
    <source>
        <dbReference type="ARBA" id="ARBA00004514"/>
    </source>
</evidence>
<reference evidence="6 7" key="1">
    <citation type="journal article" date="2019" name="Antonie Van Leeuwenhoek">
        <title>Description of 'Ca. Methylobacter oryzae' KRF1, a novel species from the environmentally important Methylobacter clade 2.</title>
        <authorList>
            <person name="Khatri K."/>
            <person name="Mohite J.A."/>
            <person name="Pandit P.S."/>
            <person name="Bahulikar R."/>
            <person name="Rahalkar M.C."/>
        </authorList>
    </citation>
    <scope>NUCLEOTIDE SEQUENCE [LARGE SCALE GENOMIC DNA]</scope>
    <source>
        <strain evidence="6 7">KRF1</strain>
    </source>
</reference>
<gene>
    <name evidence="6" type="ORF">EKO24_013795</name>
</gene>
<evidence type="ECO:0000256" key="2">
    <source>
        <dbReference type="ARBA" id="ARBA00022490"/>
    </source>
</evidence>
<evidence type="ECO:0000256" key="4">
    <source>
        <dbReference type="ARBA" id="ARBA00023186"/>
    </source>
</evidence>
<dbReference type="InterPro" id="IPR008622">
    <property type="entry name" value="FliT"/>
</dbReference>
<dbReference type="Pfam" id="PF05400">
    <property type="entry name" value="FliT"/>
    <property type="match status" value="1"/>
</dbReference>
<keyword evidence="7" id="KW-1185">Reference proteome</keyword>
<dbReference type="Proteomes" id="UP000733744">
    <property type="component" value="Unassembled WGS sequence"/>
</dbReference>